<reference evidence="4" key="1">
    <citation type="journal article" date="2021" name="PeerJ">
        <title>Extensive microbial diversity within the chicken gut microbiome revealed by metagenomics and culture.</title>
        <authorList>
            <person name="Gilroy R."/>
            <person name="Ravi A."/>
            <person name="Getino M."/>
            <person name="Pursley I."/>
            <person name="Horton D.L."/>
            <person name="Alikhan N.F."/>
            <person name="Baker D."/>
            <person name="Gharbi K."/>
            <person name="Hall N."/>
            <person name="Watson M."/>
            <person name="Adriaenssens E.M."/>
            <person name="Foster-Nyarko E."/>
            <person name="Jarju S."/>
            <person name="Secka A."/>
            <person name="Antonio M."/>
            <person name="Oren A."/>
            <person name="Chaudhuri R.R."/>
            <person name="La Ragione R."/>
            <person name="Hildebrand F."/>
            <person name="Pallen M.J."/>
        </authorList>
    </citation>
    <scope>NUCLEOTIDE SEQUENCE</scope>
    <source>
        <strain evidence="4">ChiGjej5B5-7349</strain>
    </source>
</reference>
<gene>
    <name evidence="4" type="ORF">K8V08_01135</name>
</gene>
<evidence type="ECO:0000256" key="2">
    <source>
        <dbReference type="PROSITE-ProRule" id="PRU00335"/>
    </source>
</evidence>
<dbReference type="AlphaFoldDB" id="A0A921MBF4"/>
<proteinExistence type="predicted"/>
<keyword evidence="1 2" id="KW-0238">DNA-binding</keyword>
<dbReference type="Gene3D" id="1.10.357.10">
    <property type="entry name" value="Tetracycline Repressor, domain 2"/>
    <property type="match status" value="1"/>
</dbReference>
<evidence type="ECO:0000313" key="4">
    <source>
        <dbReference type="EMBL" id="HJG78997.1"/>
    </source>
</evidence>
<accession>A0A921MBF4</accession>
<protein>
    <recommendedName>
        <fullName evidence="3">HTH tetR-type domain-containing protein</fullName>
    </recommendedName>
</protein>
<name>A0A921MBF4_9MICO</name>
<organism evidence="4 5">
    <name type="scientific">Brevibacterium senegalense</name>
    <dbReference type="NCBI Taxonomy" id="1033736"/>
    <lineage>
        <taxon>Bacteria</taxon>
        <taxon>Bacillati</taxon>
        <taxon>Actinomycetota</taxon>
        <taxon>Actinomycetes</taxon>
        <taxon>Micrococcales</taxon>
        <taxon>Brevibacteriaceae</taxon>
        <taxon>Brevibacterium</taxon>
    </lineage>
</organism>
<dbReference type="InterPro" id="IPR009057">
    <property type="entry name" value="Homeodomain-like_sf"/>
</dbReference>
<feature type="DNA-binding region" description="H-T-H motif" evidence="2">
    <location>
        <begin position="24"/>
        <end position="43"/>
    </location>
</feature>
<dbReference type="SUPFAM" id="SSF46689">
    <property type="entry name" value="Homeodomain-like"/>
    <property type="match status" value="1"/>
</dbReference>
<dbReference type="GO" id="GO:0003677">
    <property type="term" value="F:DNA binding"/>
    <property type="evidence" value="ECO:0007669"/>
    <property type="project" value="UniProtKB-UniRule"/>
</dbReference>
<dbReference type="EMBL" id="DYUK01000022">
    <property type="protein sequence ID" value="HJG78997.1"/>
    <property type="molecule type" value="Genomic_DNA"/>
</dbReference>
<evidence type="ECO:0000256" key="1">
    <source>
        <dbReference type="ARBA" id="ARBA00023125"/>
    </source>
</evidence>
<feature type="domain" description="HTH tetR-type" evidence="3">
    <location>
        <begin position="1"/>
        <end position="61"/>
    </location>
</feature>
<evidence type="ECO:0000259" key="3">
    <source>
        <dbReference type="PROSITE" id="PS50977"/>
    </source>
</evidence>
<evidence type="ECO:0000313" key="5">
    <source>
        <dbReference type="Proteomes" id="UP000784435"/>
    </source>
</evidence>
<reference evidence="4" key="2">
    <citation type="submission" date="2021-09" db="EMBL/GenBank/DDBJ databases">
        <authorList>
            <person name="Gilroy R."/>
        </authorList>
    </citation>
    <scope>NUCLEOTIDE SEQUENCE</scope>
    <source>
        <strain evidence="4">ChiGjej5B5-7349</strain>
    </source>
</reference>
<dbReference type="InterPro" id="IPR001647">
    <property type="entry name" value="HTH_TetR"/>
</dbReference>
<dbReference type="Proteomes" id="UP000784435">
    <property type="component" value="Unassembled WGS sequence"/>
</dbReference>
<dbReference type="PROSITE" id="PS50977">
    <property type="entry name" value="HTH_TETR_2"/>
    <property type="match status" value="1"/>
</dbReference>
<sequence length="185" mass="20182">MGRRDHIVECALQIVAEGGYKALTHRAVDRAAGLVEGSTGNHFPRRADLVRAVTRRVGERDHQVFHELRASKVKSIEELSELLTQGVVRMTAPDYADLARVRLQRLPTGSDEVEELHSAVLRALEAALERLGASDIPVRARTVAALFDGMILHTVSVGARPLDEAALTAAFLHLLSRPLESSAVQ</sequence>
<comment type="caution">
    <text evidence="4">The sequence shown here is derived from an EMBL/GenBank/DDBJ whole genome shotgun (WGS) entry which is preliminary data.</text>
</comment>